<comment type="caution">
    <text evidence="2">The sequence shown here is derived from an EMBL/GenBank/DDBJ whole genome shotgun (WGS) entry which is preliminary data.</text>
</comment>
<keyword evidence="3" id="KW-1185">Reference proteome</keyword>
<dbReference type="EMBL" id="BMFZ01000005">
    <property type="protein sequence ID" value="GGA47571.1"/>
    <property type="molecule type" value="Genomic_DNA"/>
</dbReference>
<dbReference type="Proteomes" id="UP000627464">
    <property type="component" value="Unassembled WGS sequence"/>
</dbReference>
<evidence type="ECO:0000256" key="1">
    <source>
        <dbReference type="SAM" id="Phobius"/>
    </source>
</evidence>
<keyword evidence="1" id="KW-1133">Transmembrane helix</keyword>
<evidence type="ECO:0008006" key="4">
    <source>
        <dbReference type="Google" id="ProtNLM"/>
    </source>
</evidence>
<feature type="transmembrane region" description="Helical" evidence="1">
    <location>
        <begin position="12"/>
        <end position="45"/>
    </location>
</feature>
<name>A0ABQ1GPF0_9GAMM</name>
<evidence type="ECO:0000313" key="3">
    <source>
        <dbReference type="Proteomes" id="UP000627464"/>
    </source>
</evidence>
<sequence>MMIKKRNWLSLMAYLIVASVVAIFLSFLLLQIGVELFFLIFYGLPFQISNIDIWKCLKGGLGGGIVAGIGCWWIYYQRYRKSRSR</sequence>
<proteinExistence type="predicted"/>
<accession>A0ABQ1GPF0</accession>
<evidence type="ECO:0000313" key="2">
    <source>
        <dbReference type="EMBL" id="GGA47571.1"/>
    </source>
</evidence>
<keyword evidence="1" id="KW-0812">Transmembrane</keyword>
<reference evidence="3" key="1">
    <citation type="journal article" date="2019" name="Int. J. Syst. Evol. Microbiol.">
        <title>The Global Catalogue of Microorganisms (GCM) 10K type strain sequencing project: providing services to taxonomists for standard genome sequencing and annotation.</title>
        <authorList>
            <consortium name="The Broad Institute Genomics Platform"/>
            <consortium name="The Broad Institute Genome Sequencing Center for Infectious Disease"/>
            <person name="Wu L."/>
            <person name="Ma J."/>
        </authorList>
    </citation>
    <scope>NUCLEOTIDE SEQUENCE [LARGE SCALE GENOMIC DNA]</scope>
    <source>
        <strain evidence="3">CGMCC 1.12806</strain>
    </source>
</reference>
<keyword evidence="1" id="KW-0472">Membrane</keyword>
<organism evidence="2 3">
    <name type="scientific">Hafnia psychrotolerans</name>
    <dbReference type="NCBI Taxonomy" id="1477018"/>
    <lineage>
        <taxon>Bacteria</taxon>
        <taxon>Pseudomonadati</taxon>
        <taxon>Pseudomonadota</taxon>
        <taxon>Gammaproteobacteria</taxon>
        <taxon>Enterobacterales</taxon>
        <taxon>Hafniaceae</taxon>
        <taxon>Hafnia</taxon>
    </lineage>
</organism>
<dbReference type="RefSeq" id="WP_188473710.1">
    <property type="nucleotide sequence ID" value="NZ_BMFZ01000005.1"/>
</dbReference>
<feature type="transmembrane region" description="Helical" evidence="1">
    <location>
        <begin position="57"/>
        <end position="76"/>
    </location>
</feature>
<gene>
    <name evidence="2" type="ORF">GCM10011328_23460</name>
</gene>
<protein>
    <recommendedName>
        <fullName evidence="4">DUF1049 domain-containing protein</fullName>
    </recommendedName>
</protein>